<keyword evidence="4" id="KW-0493">Microtubule</keyword>
<evidence type="ECO:0000256" key="6">
    <source>
        <dbReference type="ARBA" id="ARBA00022840"/>
    </source>
</evidence>
<dbReference type="PANTHER" id="PTHR45703">
    <property type="entry name" value="DYNEIN HEAVY CHAIN"/>
    <property type="match status" value="1"/>
</dbReference>
<dbReference type="InterPro" id="IPR043157">
    <property type="entry name" value="Dynein_AAA1S"/>
</dbReference>
<dbReference type="AlphaFoldDB" id="U6LY51"/>
<keyword evidence="7" id="KW-0243">Dynein</keyword>
<keyword evidence="6" id="KW-0067">ATP-binding</keyword>
<evidence type="ECO:0000256" key="10">
    <source>
        <dbReference type="ARBA" id="ARBA00023175"/>
    </source>
</evidence>
<dbReference type="VEuPathDB" id="ToxoDB:EBH_0004780"/>
<keyword evidence="12" id="KW-0966">Cell projection</keyword>
<dbReference type="InterPro" id="IPR035699">
    <property type="entry name" value="AAA_6"/>
</dbReference>
<organism evidence="14 15">
    <name type="scientific">Eimeria brunetti</name>
    <dbReference type="NCBI Taxonomy" id="51314"/>
    <lineage>
        <taxon>Eukaryota</taxon>
        <taxon>Sar</taxon>
        <taxon>Alveolata</taxon>
        <taxon>Apicomplexa</taxon>
        <taxon>Conoidasida</taxon>
        <taxon>Coccidia</taxon>
        <taxon>Eucoccidiorida</taxon>
        <taxon>Eimeriorina</taxon>
        <taxon>Eimeriidae</taxon>
        <taxon>Eimeria</taxon>
    </lineage>
</organism>
<accession>U6LY51</accession>
<dbReference type="EMBL" id="HG713182">
    <property type="protein sequence ID" value="CDJ52735.1"/>
    <property type="molecule type" value="Genomic_DNA"/>
</dbReference>
<evidence type="ECO:0000313" key="15">
    <source>
        <dbReference type="Proteomes" id="UP000030750"/>
    </source>
</evidence>
<dbReference type="OrthoDB" id="424310at2759"/>
<feature type="domain" description="Dynein heavy chain hydrolytic ATP-binding dynein motor region" evidence="13">
    <location>
        <begin position="1"/>
        <end position="154"/>
    </location>
</feature>
<evidence type="ECO:0000256" key="3">
    <source>
        <dbReference type="ARBA" id="ARBA00022490"/>
    </source>
</evidence>
<keyword evidence="3" id="KW-0963">Cytoplasm</keyword>
<evidence type="ECO:0000256" key="4">
    <source>
        <dbReference type="ARBA" id="ARBA00022701"/>
    </source>
</evidence>
<name>U6LY51_9EIME</name>
<dbReference type="GO" id="GO:0045505">
    <property type="term" value="F:dynein intermediate chain binding"/>
    <property type="evidence" value="ECO:0007669"/>
    <property type="project" value="InterPro"/>
</dbReference>
<dbReference type="InterPro" id="IPR026983">
    <property type="entry name" value="DHC"/>
</dbReference>
<evidence type="ECO:0000256" key="12">
    <source>
        <dbReference type="ARBA" id="ARBA00023273"/>
    </source>
</evidence>
<evidence type="ECO:0000259" key="13">
    <source>
        <dbReference type="Pfam" id="PF12774"/>
    </source>
</evidence>
<evidence type="ECO:0000256" key="11">
    <source>
        <dbReference type="ARBA" id="ARBA00023212"/>
    </source>
</evidence>
<dbReference type="GO" id="GO:0005874">
    <property type="term" value="C:microtubule"/>
    <property type="evidence" value="ECO:0007669"/>
    <property type="project" value="UniProtKB-KW"/>
</dbReference>
<comment type="subcellular location">
    <subcellularLocation>
        <location evidence="1">Cell projection</location>
        <location evidence="1">Cilium</location>
    </subcellularLocation>
    <subcellularLocation>
        <location evidence="2">Cytoplasm</location>
        <location evidence="2">Cytoskeleton</location>
    </subcellularLocation>
</comment>
<keyword evidence="8" id="KW-0175">Coiled coil</keyword>
<dbReference type="GO" id="GO:0007018">
    <property type="term" value="P:microtubule-based movement"/>
    <property type="evidence" value="ECO:0007669"/>
    <property type="project" value="InterPro"/>
</dbReference>
<dbReference type="GO" id="GO:0005929">
    <property type="term" value="C:cilium"/>
    <property type="evidence" value="ECO:0007669"/>
    <property type="project" value="UniProtKB-SubCell"/>
</dbReference>
<evidence type="ECO:0000256" key="1">
    <source>
        <dbReference type="ARBA" id="ARBA00004138"/>
    </source>
</evidence>
<gene>
    <name evidence="14" type="ORF">EBH_0004780</name>
</gene>
<sequence length="219" mass="24280">MVKPDFTLIAEVLMLANGFITASELATKVVQVFSIASALLTQQTHYDWGLRAMKAVLVNAGEMKKRQPGLDESSAMMHALQSIVPRLVMDDVSAYLGIVADMFPQQTVPRASDDPLKLAFEEILREQHLQPLPSFVEKAMQLYQTQQLRHGVLVRVRDALASQSTAHSWLVLDGPLDPNWAENLNSALDDNKILCLSNGERILLPSNLKIFFEVAVGVD</sequence>
<keyword evidence="15" id="KW-1185">Reference proteome</keyword>
<keyword evidence="9" id="KW-0969">Cilium</keyword>
<dbReference type="Gene3D" id="1.10.8.710">
    <property type="match status" value="1"/>
</dbReference>
<evidence type="ECO:0000313" key="14">
    <source>
        <dbReference type="EMBL" id="CDJ52735.1"/>
    </source>
</evidence>
<dbReference type="Pfam" id="PF12774">
    <property type="entry name" value="AAA_6"/>
    <property type="match status" value="1"/>
</dbReference>
<dbReference type="GO" id="GO:0030286">
    <property type="term" value="C:dynein complex"/>
    <property type="evidence" value="ECO:0007669"/>
    <property type="project" value="UniProtKB-KW"/>
</dbReference>
<keyword evidence="11" id="KW-0206">Cytoskeleton</keyword>
<evidence type="ECO:0000256" key="9">
    <source>
        <dbReference type="ARBA" id="ARBA00023069"/>
    </source>
</evidence>
<evidence type="ECO:0000256" key="7">
    <source>
        <dbReference type="ARBA" id="ARBA00023017"/>
    </source>
</evidence>
<keyword evidence="5" id="KW-0547">Nucleotide-binding</keyword>
<dbReference type="InterPro" id="IPR027417">
    <property type="entry name" value="P-loop_NTPase"/>
</dbReference>
<dbReference type="FunFam" id="1.10.8.710:FF:000001">
    <property type="entry name" value="Dynein axonemal heavy chain 2"/>
    <property type="match status" value="1"/>
</dbReference>
<dbReference type="GO" id="GO:0051959">
    <property type="term" value="F:dynein light intermediate chain binding"/>
    <property type="evidence" value="ECO:0007669"/>
    <property type="project" value="InterPro"/>
</dbReference>
<evidence type="ECO:0000256" key="5">
    <source>
        <dbReference type="ARBA" id="ARBA00022741"/>
    </source>
</evidence>
<reference evidence="14" key="1">
    <citation type="submission" date="2013-10" db="EMBL/GenBank/DDBJ databases">
        <title>Genomic analysis of the causative agents of coccidiosis in chickens.</title>
        <authorList>
            <person name="Reid A.J."/>
            <person name="Blake D."/>
            <person name="Billington K."/>
            <person name="Browne H."/>
            <person name="Dunn M."/>
            <person name="Hung S."/>
            <person name="Kawahara F."/>
            <person name="Miranda-Saavedra D."/>
            <person name="Mourier T."/>
            <person name="Nagra H."/>
            <person name="Otto T.D."/>
            <person name="Rawlings N."/>
            <person name="Sanchez A."/>
            <person name="Sanders M."/>
            <person name="Subramaniam C."/>
            <person name="Tay Y."/>
            <person name="Dear P."/>
            <person name="Doerig C."/>
            <person name="Gruber A."/>
            <person name="Parkinson J."/>
            <person name="Shirley M."/>
            <person name="Wan K.L."/>
            <person name="Berriman M."/>
            <person name="Tomley F."/>
            <person name="Pain A."/>
        </authorList>
    </citation>
    <scope>NUCLEOTIDE SEQUENCE [LARGE SCALE GENOMIC DNA]</scope>
    <source>
        <strain evidence="14">Houghton</strain>
    </source>
</reference>
<dbReference type="Proteomes" id="UP000030750">
    <property type="component" value="Unassembled WGS sequence"/>
</dbReference>
<protein>
    <submittedName>
        <fullName evidence="14">Dynein heavy chain, related</fullName>
    </submittedName>
</protein>
<dbReference type="GO" id="GO:0005524">
    <property type="term" value="F:ATP binding"/>
    <property type="evidence" value="ECO:0007669"/>
    <property type="project" value="UniProtKB-KW"/>
</dbReference>
<keyword evidence="10" id="KW-0505">Motor protein</keyword>
<reference evidence="14" key="2">
    <citation type="submission" date="2013-10" db="EMBL/GenBank/DDBJ databases">
        <authorList>
            <person name="Aslett M."/>
        </authorList>
    </citation>
    <scope>NUCLEOTIDE SEQUENCE [LARGE SCALE GENOMIC DNA]</scope>
    <source>
        <strain evidence="14">Houghton</strain>
    </source>
</reference>
<evidence type="ECO:0000256" key="8">
    <source>
        <dbReference type="ARBA" id="ARBA00023054"/>
    </source>
</evidence>
<proteinExistence type="predicted"/>
<dbReference type="Gene3D" id="3.40.50.300">
    <property type="entry name" value="P-loop containing nucleotide triphosphate hydrolases"/>
    <property type="match status" value="2"/>
</dbReference>
<evidence type="ECO:0000256" key="2">
    <source>
        <dbReference type="ARBA" id="ARBA00004245"/>
    </source>
</evidence>